<proteinExistence type="predicted"/>
<organism evidence="2">
    <name type="scientific">Tanacetum cinerariifolium</name>
    <name type="common">Dalmatian daisy</name>
    <name type="synonym">Chrysanthemum cinerariifolium</name>
    <dbReference type="NCBI Taxonomy" id="118510"/>
    <lineage>
        <taxon>Eukaryota</taxon>
        <taxon>Viridiplantae</taxon>
        <taxon>Streptophyta</taxon>
        <taxon>Embryophyta</taxon>
        <taxon>Tracheophyta</taxon>
        <taxon>Spermatophyta</taxon>
        <taxon>Magnoliopsida</taxon>
        <taxon>eudicotyledons</taxon>
        <taxon>Gunneridae</taxon>
        <taxon>Pentapetalae</taxon>
        <taxon>asterids</taxon>
        <taxon>campanulids</taxon>
        <taxon>Asterales</taxon>
        <taxon>Asteraceae</taxon>
        <taxon>Asteroideae</taxon>
        <taxon>Anthemideae</taxon>
        <taxon>Anthemidinae</taxon>
        <taxon>Tanacetum</taxon>
    </lineage>
</organism>
<feature type="region of interest" description="Disordered" evidence="1">
    <location>
        <begin position="27"/>
        <end position="67"/>
    </location>
</feature>
<comment type="caution">
    <text evidence="2">The sequence shown here is derived from an EMBL/GenBank/DDBJ whole genome shotgun (WGS) entry which is preliminary data.</text>
</comment>
<dbReference type="EMBL" id="BKCJ011082164">
    <property type="protein sequence ID" value="GFC81978.1"/>
    <property type="molecule type" value="Genomic_DNA"/>
</dbReference>
<gene>
    <name evidence="2" type="ORF">Tci_853948</name>
</gene>
<reference evidence="2" key="1">
    <citation type="journal article" date="2019" name="Sci. Rep.">
        <title>Draft genome of Tanacetum cinerariifolium, the natural source of mosquito coil.</title>
        <authorList>
            <person name="Yamashiro T."/>
            <person name="Shiraishi A."/>
            <person name="Satake H."/>
            <person name="Nakayama K."/>
        </authorList>
    </citation>
    <scope>NUCLEOTIDE SEQUENCE</scope>
</reference>
<sequence>TEVVTTASTTITAAVLQLTTASAPTLTTAPSAARRKKGVVIRDPEETATPSTIIHSKAKSKDKGKEILKEDNVVKRYQALKRKPQTKA</sequence>
<feature type="non-terminal residue" evidence="2">
    <location>
        <position position="1"/>
    </location>
</feature>
<name>A0A699R9I1_TANCI</name>
<accession>A0A699R9I1</accession>
<evidence type="ECO:0000313" key="2">
    <source>
        <dbReference type="EMBL" id="GFC81978.1"/>
    </source>
</evidence>
<protein>
    <submittedName>
        <fullName evidence="2">Uncharacterized protein</fullName>
    </submittedName>
</protein>
<dbReference type="AlphaFoldDB" id="A0A699R9I1"/>
<evidence type="ECO:0000256" key="1">
    <source>
        <dbReference type="SAM" id="MobiDB-lite"/>
    </source>
</evidence>